<evidence type="ECO:0000313" key="4">
    <source>
        <dbReference type="EMBL" id="MDS1271992.1"/>
    </source>
</evidence>
<feature type="transmembrane region" description="Helical" evidence="2">
    <location>
        <begin position="152"/>
        <end position="180"/>
    </location>
</feature>
<evidence type="ECO:0000313" key="5">
    <source>
        <dbReference type="Proteomes" id="UP001250214"/>
    </source>
</evidence>
<evidence type="ECO:0000259" key="3">
    <source>
        <dbReference type="Pfam" id="PF13548"/>
    </source>
</evidence>
<dbReference type="Proteomes" id="UP001250214">
    <property type="component" value="Unassembled WGS sequence"/>
</dbReference>
<protein>
    <submittedName>
        <fullName evidence="4">DUF4126 domain-containing protein</fullName>
    </submittedName>
</protein>
<evidence type="ECO:0000256" key="2">
    <source>
        <dbReference type="SAM" id="Phobius"/>
    </source>
</evidence>
<keyword evidence="5" id="KW-1185">Reference proteome</keyword>
<dbReference type="InterPro" id="IPR025196">
    <property type="entry name" value="DUF4126"/>
</dbReference>
<feature type="region of interest" description="Disordered" evidence="1">
    <location>
        <begin position="186"/>
        <end position="206"/>
    </location>
</feature>
<proteinExistence type="predicted"/>
<keyword evidence="2" id="KW-0812">Transmembrane</keyword>
<name>A0ABU2H9K3_9ACTN</name>
<dbReference type="Pfam" id="PF13548">
    <property type="entry name" value="DUF4126"/>
    <property type="match status" value="1"/>
</dbReference>
<organism evidence="4 5">
    <name type="scientific">Lipingzhangella rawalii</name>
    <dbReference type="NCBI Taxonomy" id="2055835"/>
    <lineage>
        <taxon>Bacteria</taxon>
        <taxon>Bacillati</taxon>
        <taxon>Actinomycetota</taxon>
        <taxon>Actinomycetes</taxon>
        <taxon>Streptosporangiales</taxon>
        <taxon>Nocardiopsidaceae</taxon>
        <taxon>Lipingzhangella</taxon>
    </lineage>
</organism>
<reference evidence="5" key="1">
    <citation type="submission" date="2023-07" db="EMBL/GenBank/DDBJ databases">
        <title>Novel species in the genus Lipingzhangella isolated from Sambhar Salt Lake.</title>
        <authorList>
            <person name="Jiya N."/>
            <person name="Kajale S."/>
            <person name="Sharma A."/>
        </authorList>
    </citation>
    <scope>NUCLEOTIDE SEQUENCE [LARGE SCALE GENOMIC DNA]</scope>
    <source>
        <strain evidence="5">LS1_29</strain>
    </source>
</reference>
<keyword evidence="2" id="KW-1133">Transmembrane helix</keyword>
<keyword evidence="2" id="KW-0472">Membrane</keyword>
<feature type="domain" description="DUF4126" evidence="3">
    <location>
        <begin position="4"/>
        <end position="182"/>
    </location>
</feature>
<dbReference type="EMBL" id="JAVLVT010000009">
    <property type="protein sequence ID" value="MDS1271992.1"/>
    <property type="molecule type" value="Genomic_DNA"/>
</dbReference>
<gene>
    <name evidence="4" type="ORF">RIF23_17000</name>
</gene>
<sequence>MTPILVGLGLSAAAGLNAYIPLLLLGLVARYGELLPLPESWQWLESPVMLGVLGVLLLLELVADKVPGVDTVNDLVQTVVRPTSGGITFGAGASAATVDGTPESGSLGPVVAGVLVALALHGVKSLARPALNTLTLGTAGVVVSTVEDAASLTLTLVALLIPILIVVAVPVLVLLAVWAVRRGRTGRRRSRRGRGGGAGESPNTAA</sequence>
<comment type="caution">
    <text evidence="4">The sequence shown here is derived from an EMBL/GenBank/DDBJ whole genome shotgun (WGS) entry which is preliminary data.</text>
</comment>
<dbReference type="RefSeq" id="WP_310913549.1">
    <property type="nucleotide sequence ID" value="NZ_JAVLVT010000009.1"/>
</dbReference>
<accession>A0ABU2H9K3</accession>
<evidence type="ECO:0000256" key="1">
    <source>
        <dbReference type="SAM" id="MobiDB-lite"/>
    </source>
</evidence>
<feature type="transmembrane region" description="Helical" evidence="2">
    <location>
        <begin position="6"/>
        <end position="31"/>
    </location>
</feature>